<dbReference type="SUPFAM" id="SSF48208">
    <property type="entry name" value="Six-hairpin glycosidases"/>
    <property type="match status" value="1"/>
</dbReference>
<dbReference type="InterPro" id="IPR008928">
    <property type="entry name" value="6-hairpin_glycosidase_sf"/>
</dbReference>
<evidence type="ECO:0000313" key="2">
    <source>
        <dbReference type="Proteomes" id="UP000521872"/>
    </source>
</evidence>
<dbReference type="Proteomes" id="UP000521872">
    <property type="component" value="Unassembled WGS sequence"/>
</dbReference>
<organism evidence="1 2">
    <name type="scientific">Agrocybe pediades</name>
    <dbReference type="NCBI Taxonomy" id="84607"/>
    <lineage>
        <taxon>Eukaryota</taxon>
        <taxon>Fungi</taxon>
        <taxon>Dikarya</taxon>
        <taxon>Basidiomycota</taxon>
        <taxon>Agaricomycotina</taxon>
        <taxon>Agaricomycetes</taxon>
        <taxon>Agaricomycetidae</taxon>
        <taxon>Agaricales</taxon>
        <taxon>Agaricineae</taxon>
        <taxon>Strophariaceae</taxon>
        <taxon>Agrocybe</taxon>
    </lineage>
</organism>
<keyword evidence="2" id="KW-1185">Reference proteome</keyword>
<reference evidence="1 2" key="1">
    <citation type="submission" date="2019-12" db="EMBL/GenBank/DDBJ databases">
        <authorList>
            <person name="Floudas D."/>
            <person name="Bentzer J."/>
            <person name="Ahren D."/>
            <person name="Johansson T."/>
            <person name="Persson P."/>
            <person name="Tunlid A."/>
        </authorList>
    </citation>
    <scope>NUCLEOTIDE SEQUENCE [LARGE SCALE GENOMIC DNA]</scope>
    <source>
        <strain evidence="1 2">CBS 102.39</strain>
    </source>
</reference>
<comment type="caution">
    <text evidence="1">The sequence shown here is derived from an EMBL/GenBank/DDBJ whole genome shotgun (WGS) entry which is preliminary data.</text>
</comment>
<dbReference type="AlphaFoldDB" id="A0A8H4QQR0"/>
<dbReference type="EMBL" id="JAACJL010000044">
    <property type="protein sequence ID" value="KAF4615428.1"/>
    <property type="molecule type" value="Genomic_DNA"/>
</dbReference>
<protein>
    <submittedName>
        <fullName evidence="1">Uncharacterized protein</fullName>
    </submittedName>
</protein>
<accession>A0A8H4QQR0</accession>
<sequence>MTDRRLYRSINTSRSRYVITIMKILILFTLACHLLSSAFSTPTSRINRHKIVSHFNPSRNASNPTTPMQIGNGNFAFGADITGLQTFLPWAILSSWGWKNDSFPEGITQADIDAYRGETLDNHGRQVQYEFGGPEPIQQWLISNPNRVNLGRVGLVFLDGKGHVMNVTEEELQNRRQVLDLWSGIITSTFDFAGEQVTVQTACSQEDDVIAVKLDSSLIGKGKLALFVDFPWNDGSQKFSAPFVGSFAPNTTSLHKTTLNRDKIQAEIEHTLVNSTFFTSIAGDPFSIHRDSPSANRYTISPSSTTSSFSVNVAFGKSTRPSMSPVDDTFSSSETTWSAYWSNSGFVDVMTESTDVRAEELQRRIILSRYLMRVNEAGDLPPQESGLVNNGWYGKFHMEMYFWHSLHFALYSNLDLLSRSSSHIYADFLSSSIASAQKQQGWSAGARWPKMTDPQGRMAPGEINELLIWEQVHPIVFAEYIYRATEDEKEKKKVLQEWREIIKQTADWMAAFAWFNETTGLYDLGPPMYVVSEDTDPVVTRNPAFELAYWRLGLDMAETWMERLGLEAKEFQNTTKAWKVVKEHLAPLPMSDDAKTYVVYEGIEENFWTDPKYTSDHPALVGLYGWLPEIQGVDRQIANRTMAKVWEAWNETDFWGWDFGMLAMAAARQNMAEKALDWLLHPLFEFDDVGMPGGGVKVPTPYFPGSGSLLLAVAMMAEGWDGCCAGESATAAPGFPAEGWAVKTEGMLRVL</sequence>
<gene>
    <name evidence="1" type="ORF">D9613_003546</name>
</gene>
<dbReference type="GO" id="GO:0003824">
    <property type="term" value="F:catalytic activity"/>
    <property type="evidence" value="ECO:0007669"/>
    <property type="project" value="UniProtKB-ARBA"/>
</dbReference>
<name>A0A8H4QQR0_9AGAR</name>
<dbReference type="InterPro" id="IPR012341">
    <property type="entry name" value="6hp_glycosidase-like_sf"/>
</dbReference>
<dbReference type="Gene3D" id="1.50.10.10">
    <property type="match status" value="1"/>
</dbReference>
<evidence type="ECO:0000313" key="1">
    <source>
        <dbReference type="EMBL" id="KAF4615428.1"/>
    </source>
</evidence>
<proteinExistence type="predicted"/>
<dbReference type="GO" id="GO:0005975">
    <property type="term" value="P:carbohydrate metabolic process"/>
    <property type="evidence" value="ECO:0007669"/>
    <property type="project" value="InterPro"/>
</dbReference>